<keyword evidence="2" id="KW-1185">Reference proteome</keyword>
<dbReference type="Gene3D" id="1.10.3210.10">
    <property type="entry name" value="Hypothetical protein af1432"/>
    <property type="match status" value="1"/>
</dbReference>
<reference evidence="1 2" key="1">
    <citation type="submission" date="2022-12" db="EMBL/GenBank/DDBJ databases">
        <title>Chromosome-level genome of Tegillarca granosa.</title>
        <authorList>
            <person name="Kim J."/>
        </authorList>
    </citation>
    <scope>NUCLEOTIDE SEQUENCE [LARGE SCALE GENOMIC DNA]</scope>
    <source>
        <strain evidence="1">Teg-2019</strain>
        <tissue evidence="1">Adductor muscle</tissue>
    </source>
</reference>
<dbReference type="InterPro" id="IPR050135">
    <property type="entry name" value="dGTPase-like"/>
</dbReference>
<evidence type="ECO:0000313" key="1">
    <source>
        <dbReference type="EMBL" id="KAJ8306853.1"/>
    </source>
</evidence>
<sequence>MTMAKEFRGNDIVNNKNNGVDVDKWDYFIRDSHACGFLNNFDKERALSVLRVRRYQKGTEKEANDRINLYNMFNLRIADVFKLADNSKILERKPNQTILIVEILSAQKSAEEKEL</sequence>
<name>A0ABQ9EU75_TEGGR</name>
<comment type="caution">
    <text evidence="1">The sequence shown here is derived from an EMBL/GenBank/DDBJ whole genome shotgun (WGS) entry which is preliminary data.</text>
</comment>
<dbReference type="PANTHER" id="PTHR11373">
    <property type="entry name" value="DEOXYNUCLEOSIDE TRIPHOSPHATE TRIPHOSPHOHYDROLASE"/>
    <property type="match status" value="1"/>
</dbReference>
<dbReference type="EMBL" id="JARBDR010000793">
    <property type="protein sequence ID" value="KAJ8306853.1"/>
    <property type="molecule type" value="Genomic_DNA"/>
</dbReference>
<proteinExistence type="predicted"/>
<organism evidence="1 2">
    <name type="scientific">Tegillarca granosa</name>
    <name type="common">Malaysian cockle</name>
    <name type="synonym">Anadara granosa</name>
    <dbReference type="NCBI Taxonomy" id="220873"/>
    <lineage>
        <taxon>Eukaryota</taxon>
        <taxon>Metazoa</taxon>
        <taxon>Spiralia</taxon>
        <taxon>Lophotrochozoa</taxon>
        <taxon>Mollusca</taxon>
        <taxon>Bivalvia</taxon>
        <taxon>Autobranchia</taxon>
        <taxon>Pteriomorphia</taxon>
        <taxon>Arcoida</taxon>
        <taxon>Arcoidea</taxon>
        <taxon>Arcidae</taxon>
        <taxon>Tegillarca</taxon>
    </lineage>
</organism>
<accession>A0ABQ9EU75</accession>
<dbReference type="SUPFAM" id="SSF109604">
    <property type="entry name" value="HD-domain/PDEase-like"/>
    <property type="match status" value="1"/>
</dbReference>
<dbReference type="PANTHER" id="PTHR11373:SF4">
    <property type="entry name" value="DEOXYNUCLEOSIDE TRIPHOSPHATE TRIPHOSPHOHYDROLASE SAMHD1"/>
    <property type="match status" value="1"/>
</dbReference>
<gene>
    <name evidence="1" type="ORF">KUTeg_014937</name>
</gene>
<dbReference type="Proteomes" id="UP001217089">
    <property type="component" value="Unassembled WGS sequence"/>
</dbReference>
<protein>
    <submittedName>
        <fullName evidence="1">Uncharacterized protein</fullName>
    </submittedName>
</protein>
<evidence type="ECO:0000313" key="2">
    <source>
        <dbReference type="Proteomes" id="UP001217089"/>
    </source>
</evidence>